<dbReference type="Gene3D" id="6.10.140.140">
    <property type="match status" value="1"/>
</dbReference>
<protein>
    <submittedName>
        <fullName evidence="3">Unknown_gene_7075 protein</fullName>
    </submittedName>
</protein>
<dbReference type="InterPro" id="IPR036051">
    <property type="entry name" value="KRAB_dom_sf"/>
</dbReference>
<dbReference type="PANTHER" id="PTHR23232">
    <property type="entry name" value="KRAB DOMAIN C2H2 ZINC FINGER"/>
    <property type="match status" value="1"/>
</dbReference>
<dbReference type="CDD" id="cd07765">
    <property type="entry name" value="KRAB_A-box"/>
    <property type="match status" value="1"/>
</dbReference>
<dbReference type="SUPFAM" id="SSF109640">
    <property type="entry name" value="KRAB domain (Kruppel-associated box)"/>
    <property type="match status" value="1"/>
</dbReference>
<feature type="region of interest" description="Disordered" evidence="1">
    <location>
        <begin position="104"/>
        <end position="143"/>
    </location>
</feature>
<evidence type="ECO:0000259" key="2">
    <source>
        <dbReference type="PROSITE" id="PS50805"/>
    </source>
</evidence>
<name>A0AAU9Z3Y6_PHORO</name>
<dbReference type="AlphaFoldDB" id="A0AAU9Z3Y6"/>
<dbReference type="PROSITE" id="PS50805">
    <property type="entry name" value="KRAB"/>
    <property type="match status" value="1"/>
</dbReference>
<dbReference type="EMBL" id="CALSGD010001394">
    <property type="protein sequence ID" value="CAH6787419.1"/>
    <property type="molecule type" value="Genomic_DNA"/>
</dbReference>
<comment type="caution">
    <text evidence="3">The sequence shown here is derived from an EMBL/GenBank/DDBJ whole genome shotgun (WGS) entry which is preliminary data.</text>
</comment>
<proteinExistence type="predicted"/>
<dbReference type="Proteomes" id="UP001152836">
    <property type="component" value="Unassembled WGS sequence"/>
</dbReference>
<sequence>MLSKNDLCLKKKKKLSFQDVAIEFSPEERECLGCAQWNRYRDVILENYSHLDFLGLAVPKPHLVTFLEQRQEPSGVRRQVAATVHTGLAVPKPHLVTFLEQRQEPSGVKRQAAATKHPGDTGREFLSGFFPPPESEPDKNTHTYPIGGPEGQGWVLCQEMHWSFQHTLTLFDWIYKTKPKITHTRCRPKAQNLKLLVPLIQIIYFMM</sequence>
<evidence type="ECO:0000256" key="1">
    <source>
        <dbReference type="SAM" id="MobiDB-lite"/>
    </source>
</evidence>
<reference evidence="3" key="1">
    <citation type="submission" date="2022-06" db="EMBL/GenBank/DDBJ databases">
        <authorList>
            <person name="Andreotti S."/>
            <person name="Wyler E."/>
        </authorList>
    </citation>
    <scope>NUCLEOTIDE SEQUENCE</scope>
</reference>
<feature type="domain" description="KRAB" evidence="2">
    <location>
        <begin position="15"/>
        <end position="86"/>
    </location>
</feature>
<dbReference type="InterPro" id="IPR001909">
    <property type="entry name" value="KRAB"/>
</dbReference>
<evidence type="ECO:0000313" key="3">
    <source>
        <dbReference type="EMBL" id="CAH6787419.1"/>
    </source>
</evidence>
<dbReference type="GO" id="GO:0006355">
    <property type="term" value="P:regulation of DNA-templated transcription"/>
    <property type="evidence" value="ECO:0007669"/>
    <property type="project" value="InterPro"/>
</dbReference>
<keyword evidence="4" id="KW-1185">Reference proteome</keyword>
<dbReference type="PANTHER" id="PTHR23232:SF158">
    <property type="entry name" value="KRAB DOMAIN-CONTAINING PROTEIN 5"/>
    <property type="match status" value="1"/>
</dbReference>
<dbReference type="Pfam" id="PF01352">
    <property type="entry name" value="KRAB"/>
    <property type="match status" value="1"/>
</dbReference>
<gene>
    <name evidence="3" type="primary">unknown_gene_7075</name>
    <name evidence="3" type="ORF">PHOROB_LOCUS5299</name>
</gene>
<evidence type="ECO:0000313" key="4">
    <source>
        <dbReference type="Proteomes" id="UP001152836"/>
    </source>
</evidence>
<accession>A0AAU9Z3Y6</accession>
<dbReference type="InterPro" id="IPR050169">
    <property type="entry name" value="Krueppel_C2H2_ZnF"/>
</dbReference>
<organism evidence="3 4">
    <name type="scientific">Phodopus roborovskii</name>
    <name type="common">Roborovski's desert hamster</name>
    <name type="synonym">Cricetulus roborovskii</name>
    <dbReference type="NCBI Taxonomy" id="109678"/>
    <lineage>
        <taxon>Eukaryota</taxon>
        <taxon>Metazoa</taxon>
        <taxon>Chordata</taxon>
        <taxon>Craniata</taxon>
        <taxon>Vertebrata</taxon>
        <taxon>Euteleostomi</taxon>
        <taxon>Mammalia</taxon>
        <taxon>Eutheria</taxon>
        <taxon>Euarchontoglires</taxon>
        <taxon>Glires</taxon>
        <taxon>Rodentia</taxon>
        <taxon>Myomorpha</taxon>
        <taxon>Muroidea</taxon>
        <taxon>Cricetidae</taxon>
        <taxon>Cricetinae</taxon>
        <taxon>Phodopus</taxon>
    </lineage>
</organism>
<dbReference type="SMART" id="SM00349">
    <property type="entry name" value="KRAB"/>
    <property type="match status" value="1"/>
</dbReference>